<dbReference type="PANTHER" id="PTHR36174">
    <property type="entry name" value="LIPID II:GLYCINE GLYCYLTRANSFERASE"/>
    <property type="match status" value="1"/>
</dbReference>
<feature type="domain" description="BioF2-like acetyltransferase" evidence="7">
    <location>
        <begin position="144"/>
        <end position="274"/>
    </location>
</feature>
<dbReference type="InterPro" id="IPR050644">
    <property type="entry name" value="PG_Glycine_Bridge_Synth"/>
</dbReference>
<accession>A0AAU7WB13</accession>
<evidence type="ECO:0000259" key="7">
    <source>
        <dbReference type="Pfam" id="PF13480"/>
    </source>
</evidence>
<gene>
    <name evidence="8" type="ORF">ABIQ69_06995</name>
</gene>
<dbReference type="PROSITE" id="PS51191">
    <property type="entry name" value="FEMABX"/>
    <property type="match status" value="1"/>
</dbReference>
<sequence length="337" mass="36690">MTGTIAPEWDERVLAAHSVPHFMQSRAWASIRSGGPWQPAPLDLGAADRPMPVLAFTRTVAGVGALRHLPRISGLAPEDVPGLTAAVAASADGAFATKVEVYQPRDRALEQAFLDQGWRPTRASQYRYAVVVDLADGPEGALARMKKRARAEIRVGERNGVVVDRADVDGSDAEEMLGLVRATEERSGAFFRSDDYLRRVWAGFAAHGQGALYLARHDGRVVSGAFVVTFGRSAWYKDGGSLRDAPQLMASRLLHWRVMQDLAAAGIDRYDLGHVPPPDTGHPAGRGLLIFKGAFAPDVTEYLPAFLLPHTPAAEAWRAGEAAFIADHRERTGDYWY</sequence>
<evidence type="ECO:0000256" key="6">
    <source>
        <dbReference type="ARBA" id="ARBA00023316"/>
    </source>
</evidence>
<dbReference type="PANTHER" id="PTHR36174:SF1">
    <property type="entry name" value="LIPID II:GLYCINE GLYCYLTRANSFERASE"/>
    <property type="match status" value="1"/>
</dbReference>
<dbReference type="InterPro" id="IPR003447">
    <property type="entry name" value="FEMABX"/>
</dbReference>
<protein>
    <submittedName>
        <fullName evidence="8">GNAT family N-acetyltransferase</fullName>
        <ecNumber evidence="8">2.3.1.-</ecNumber>
    </submittedName>
</protein>
<evidence type="ECO:0000256" key="3">
    <source>
        <dbReference type="ARBA" id="ARBA00022960"/>
    </source>
</evidence>
<dbReference type="GO" id="GO:0071555">
    <property type="term" value="P:cell wall organization"/>
    <property type="evidence" value="ECO:0007669"/>
    <property type="project" value="UniProtKB-KW"/>
</dbReference>
<dbReference type="SUPFAM" id="SSF55729">
    <property type="entry name" value="Acyl-CoA N-acyltransferases (Nat)"/>
    <property type="match status" value="1"/>
</dbReference>
<dbReference type="GO" id="GO:0009252">
    <property type="term" value="P:peptidoglycan biosynthetic process"/>
    <property type="evidence" value="ECO:0007669"/>
    <property type="project" value="UniProtKB-KW"/>
</dbReference>
<evidence type="ECO:0000256" key="5">
    <source>
        <dbReference type="ARBA" id="ARBA00023315"/>
    </source>
</evidence>
<proteinExistence type="inferred from homology"/>
<dbReference type="AlphaFoldDB" id="A0AAU7WB13"/>
<evidence type="ECO:0000313" key="8">
    <source>
        <dbReference type="EMBL" id="XBX83644.1"/>
    </source>
</evidence>
<dbReference type="GO" id="GO:0008360">
    <property type="term" value="P:regulation of cell shape"/>
    <property type="evidence" value="ECO:0007669"/>
    <property type="project" value="UniProtKB-KW"/>
</dbReference>
<evidence type="ECO:0000256" key="1">
    <source>
        <dbReference type="ARBA" id="ARBA00009943"/>
    </source>
</evidence>
<keyword evidence="3" id="KW-0133">Cell shape</keyword>
<dbReference type="RefSeq" id="WP_350349645.1">
    <property type="nucleotide sequence ID" value="NZ_CP158374.1"/>
</dbReference>
<keyword evidence="2 8" id="KW-0808">Transferase</keyword>
<keyword evidence="6" id="KW-0961">Cell wall biogenesis/degradation</keyword>
<name>A0AAU7WB13_9MICO</name>
<comment type="similarity">
    <text evidence="1">Belongs to the FemABX family.</text>
</comment>
<reference evidence="8" key="1">
    <citation type="submission" date="2024-05" db="EMBL/GenBank/DDBJ databases">
        <authorList>
            <person name="Yu L."/>
        </authorList>
    </citation>
    <scope>NUCLEOTIDE SEQUENCE</scope>
    <source>
        <strain evidence="8">G08B096</strain>
    </source>
</reference>
<dbReference type="InterPro" id="IPR038740">
    <property type="entry name" value="BioF2-like_GNAT_dom"/>
</dbReference>
<dbReference type="GO" id="GO:0016755">
    <property type="term" value="F:aminoacyltransferase activity"/>
    <property type="evidence" value="ECO:0007669"/>
    <property type="project" value="InterPro"/>
</dbReference>
<dbReference type="EC" id="2.3.1.-" evidence="8"/>
<evidence type="ECO:0000256" key="2">
    <source>
        <dbReference type="ARBA" id="ARBA00022679"/>
    </source>
</evidence>
<dbReference type="Gene3D" id="3.40.630.30">
    <property type="match status" value="1"/>
</dbReference>
<keyword evidence="5 8" id="KW-0012">Acyltransferase</keyword>
<keyword evidence="4" id="KW-0573">Peptidoglycan synthesis</keyword>
<dbReference type="InterPro" id="IPR016181">
    <property type="entry name" value="Acyl_CoA_acyltransferase"/>
</dbReference>
<dbReference type="Pfam" id="PF13480">
    <property type="entry name" value="Acetyltransf_6"/>
    <property type="match status" value="1"/>
</dbReference>
<organism evidence="8">
    <name type="scientific">Agromyces sp. G08B096</name>
    <dbReference type="NCBI Taxonomy" id="3156399"/>
    <lineage>
        <taxon>Bacteria</taxon>
        <taxon>Bacillati</taxon>
        <taxon>Actinomycetota</taxon>
        <taxon>Actinomycetes</taxon>
        <taxon>Micrococcales</taxon>
        <taxon>Microbacteriaceae</taxon>
        <taxon>Agromyces</taxon>
    </lineage>
</organism>
<evidence type="ECO:0000256" key="4">
    <source>
        <dbReference type="ARBA" id="ARBA00022984"/>
    </source>
</evidence>
<dbReference type="EMBL" id="CP158374">
    <property type="protein sequence ID" value="XBX83644.1"/>
    <property type="molecule type" value="Genomic_DNA"/>
</dbReference>